<reference evidence="2" key="1">
    <citation type="submission" date="2020-08" db="EMBL/GenBank/DDBJ databases">
        <title>Ramlibacter sp. GTP1 16S ribosomal RNA gene genome sequencing and assembly.</title>
        <authorList>
            <person name="Kang M."/>
        </authorList>
    </citation>
    <scope>NUCLEOTIDE SEQUENCE</scope>
    <source>
        <strain evidence="2">GTP1</strain>
    </source>
</reference>
<dbReference type="RefSeq" id="WP_187082207.1">
    <property type="nucleotide sequence ID" value="NZ_JACORU010000005.1"/>
</dbReference>
<accession>A0A923M7K9</accession>
<protein>
    <submittedName>
        <fullName evidence="2">Uncharacterized protein</fullName>
    </submittedName>
</protein>
<evidence type="ECO:0000313" key="2">
    <source>
        <dbReference type="EMBL" id="MBC5765732.1"/>
    </source>
</evidence>
<evidence type="ECO:0000256" key="1">
    <source>
        <dbReference type="SAM" id="MobiDB-lite"/>
    </source>
</evidence>
<sequence length="159" mass="17776">MQEKISASGHAEAGDTEIPEGDAQAHIEAEYRRIIAEQLERMGTCGMTTLEIVHAGEAQDGMGIYRAMVRLVRWDRRAAARLLLGLPVLQYRLLQLLAASWLPEVSHFGGVWLHPAGELQHRDRVTDLRRLVLDFEAHYLVTTPGASGDSLWTLPPETR</sequence>
<evidence type="ECO:0000313" key="3">
    <source>
        <dbReference type="Proteomes" id="UP000596827"/>
    </source>
</evidence>
<comment type="caution">
    <text evidence="2">The sequence shown here is derived from an EMBL/GenBank/DDBJ whole genome shotgun (WGS) entry which is preliminary data.</text>
</comment>
<organism evidence="2 3">
    <name type="scientific">Ramlibacter albus</name>
    <dbReference type="NCBI Taxonomy" id="2079448"/>
    <lineage>
        <taxon>Bacteria</taxon>
        <taxon>Pseudomonadati</taxon>
        <taxon>Pseudomonadota</taxon>
        <taxon>Betaproteobacteria</taxon>
        <taxon>Burkholderiales</taxon>
        <taxon>Comamonadaceae</taxon>
        <taxon>Ramlibacter</taxon>
    </lineage>
</organism>
<feature type="region of interest" description="Disordered" evidence="1">
    <location>
        <begin position="1"/>
        <end position="22"/>
    </location>
</feature>
<dbReference type="EMBL" id="JACORU010000005">
    <property type="protein sequence ID" value="MBC5765732.1"/>
    <property type="molecule type" value="Genomic_DNA"/>
</dbReference>
<name>A0A923M7K9_9BURK</name>
<dbReference type="Proteomes" id="UP000596827">
    <property type="component" value="Unassembled WGS sequence"/>
</dbReference>
<dbReference type="AlphaFoldDB" id="A0A923M7K9"/>
<gene>
    <name evidence="2" type="ORF">H8R02_14785</name>
</gene>
<keyword evidence="3" id="KW-1185">Reference proteome</keyword>
<proteinExistence type="predicted"/>